<evidence type="ECO:0000313" key="3">
    <source>
        <dbReference type="Proteomes" id="UP000499080"/>
    </source>
</evidence>
<reference evidence="2 3" key="1">
    <citation type="journal article" date="2019" name="Sci. Rep.">
        <title>Orb-weaving spider Araneus ventricosus genome elucidates the spidroin gene catalogue.</title>
        <authorList>
            <person name="Kono N."/>
            <person name="Nakamura H."/>
            <person name="Ohtoshi R."/>
            <person name="Moran D.A.P."/>
            <person name="Shinohara A."/>
            <person name="Yoshida Y."/>
            <person name="Fujiwara M."/>
            <person name="Mori M."/>
            <person name="Tomita M."/>
            <person name="Arakawa K."/>
        </authorList>
    </citation>
    <scope>NUCLEOTIDE SEQUENCE [LARGE SCALE GENOMIC DNA]</scope>
</reference>
<feature type="region of interest" description="Disordered" evidence="1">
    <location>
        <begin position="67"/>
        <end position="86"/>
    </location>
</feature>
<evidence type="ECO:0000313" key="2">
    <source>
        <dbReference type="EMBL" id="GBM14018.1"/>
    </source>
</evidence>
<name>A0A4Y2DDB0_ARAVE</name>
<sequence length="106" mass="11853">MPVENSTLTLDTLKGKIQKIFGPLQFDLCGRNMSRLMHRIPQRIAFLEYFAAQEKLEANTAASDFQSEYSRGKVEGTGEGKPERAPDHIVKDSLCASHLKKICLSV</sequence>
<protein>
    <submittedName>
        <fullName evidence="2">Uncharacterized protein</fullName>
    </submittedName>
</protein>
<organism evidence="2 3">
    <name type="scientific">Araneus ventricosus</name>
    <name type="common">Orbweaver spider</name>
    <name type="synonym">Epeira ventricosa</name>
    <dbReference type="NCBI Taxonomy" id="182803"/>
    <lineage>
        <taxon>Eukaryota</taxon>
        <taxon>Metazoa</taxon>
        <taxon>Ecdysozoa</taxon>
        <taxon>Arthropoda</taxon>
        <taxon>Chelicerata</taxon>
        <taxon>Arachnida</taxon>
        <taxon>Araneae</taxon>
        <taxon>Araneomorphae</taxon>
        <taxon>Entelegynae</taxon>
        <taxon>Araneoidea</taxon>
        <taxon>Araneidae</taxon>
        <taxon>Araneus</taxon>
    </lineage>
</organism>
<dbReference type="AlphaFoldDB" id="A0A4Y2DDB0"/>
<dbReference type="Proteomes" id="UP000499080">
    <property type="component" value="Unassembled WGS sequence"/>
</dbReference>
<accession>A0A4Y2DDB0</accession>
<gene>
    <name evidence="2" type="ORF">AVEN_192341_1</name>
</gene>
<comment type="caution">
    <text evidence="2">The sequence shown here is derived from an EMBL/GenBank/DDBJ whole genome shotgun (WGS) entry which is preliminary data.</text>
</comment>
<keyword evidence="3" id="KW-1185">Reference proteome</keyword>
<evidence type="ECO:0000256" key="1">
    <source>
        <dbReference type="SAM" id="MobiDB-lite"/>
    </source>
</evidence>
<proteinExistence type="predicted"/>
<dbReference type="EMBL" id="BGPR01166173">
    <property type="protein sequence ID" value="GBM14018.1"/>
    <property type="molecule type" value="Genomic_DNA"/>
</dbReference>
<feature type="compositionally biased region" description="Basic and acidic residues" evidence="1">
    <location>
        <begin position="70"/>
        <end position="86"/>
    </location>
</feature>